<dbReference type="InterPro" id="IPR050295">
    <property type="entry name" value="Plant_2OG-oxidoreductases"/>
</dbReference>
<dbReference type="EMBL" id="UZAU01000683">
    <property type="status" value="NOT_ANNOTATED_CDS"/>
    <property type="molecule type" value="Genomic_DNA"/>
</dbReference>
<sequence length="352" mass="40326">MGSLPKSVQELALQGEQVPENFLYKDGHGGSTDVPVMDIPVVDIGLLATSAQELQKLNSALTNFGCFQGINHGMSLEYLNQVREITKEFFHLPLEEKQKYLREENDIEGYGNDMVLSDQQKIDWSDRLYLVIYPEDQRKLKHWPENPKNFRSMTHEYSVKIQSISQVILKAMARSLNLEENCFVEQYGKRSKLYERFTLYPRCPRPDLIVGCKPHADGSAITLLLPDKSVEGLQILKDNQWFKAPIIPEALLVNVGDQAELNYGGGFSVLMQISSNGAFKSPLHKVLTNSERERISLAVFYVPEPDKEIGPFEGLIDESRPRLYRPVKNYVDIYFQYYQQGRRPMEASKIQD</sequence>
<protein>
    <recommendedName>
        <fullName evidence="6">Fe2OG dioxygenase domain-containing protein</fullName>
    </recommendedName>
</protein>
<proteinExistence type="inferred from homology"/>
<keyword evidence="4 5" id="KW-0408">Iron</keyword>
<feature type="domain" description="Fe2OG dioxygenase" evidence="6">
    <location>
        <begin position="178"/>
        <end position="303"/>
    </location>
</feature>
<evidence type="ECO:0000256" key="2">
    <source>
        <dbReference type="ARBA" id="ARBA00022723"/>
    </source>
</evidence>
<dbReference type="Pfam" id="PF03171">
    <property type="entry name" value="2OG-FeII_Oxy"/>
    <property type="match status" value="1"/>
</dbReference>
<dbReference type="Proteomes" id="UP000596661">
    <property type="component" value="Chromosome 8"/>
</dbReference>
<dbReference type="Pfam" id="PF14226">
    <property type="entry name" value="DIOX_N"/>
    <property type="match status" value="1"/>
</dbReference>
<dbReference type="GO" id="GO:0046872">
    <property type="term" value="F:metal ion binding"/>
    <property type="evidence" value="ECO:0007669"/>
    <property type="project" value="UniProtKB-KW"/>
</dbReference>
<reference evidence="7" key="2">
    <citation type="submission" date="2021-03" db="UniProtKB">
        <authorList>
            <consortium name="EnsemblPlants"/>
        </authorList>
    </citation>
    <scope>IDENTIFICATION</scope>
</reference>
<keyword evidence="8" id="KW-1185">Reference proteome</keyword>
<dbReference type="SUPFAM" id="SSF51197">
    <property type="entry name" value="Clavaminate synthase-like"/>
    <property type="match status" value="1"/>
</dbReference>
<dbReference type="Gene3D" id="2.60.120.330">
    <property type="entry name" value="B-lactam Antibiotic, Isopenicillin N Synthase, Chain"/>
    <property type="match status" value="1"/>
</dbReference>
<evidence type="ECO:0000256" key="1">
    <source>
        <dbReference type="ARBA" id="ARBA00008056"/>
    </source>
</evidence>
<evidence type="ECO:0000256" key="5">
    <source>
        <dbReference type="RuleBase" id="RU003682"/>
    </source>
</evidence>
<accession>A0A803QBB8</accession>
<dbReference type="AlphaFoldDB" id="A0A803QBB8"/>
<dbReference type="GO" id="GO:0031418">
    <property type="term" value="F:L-ascorbic acid binding"/>
    <property type="evidence" value="ECO:0007669"/>
    <property type="project" value="UniProtKB-KW"/>
</dbReference>
<organism evidence="7 8">
    <name type="scientific">Cannabis sativa</name>
    <name type="common">Hemp</name>
    <name type="synonym">Marijuana</name>
    <dbReference type="NCBI Taxonomy" id="3483"/>
    <lineage>
        <taxon>Eukaryota</taxon>
        <taxon>Viridiplantae</taxon>
        <taxon>Streptophyta</taxon>
        <taxon>Embryophyta</taxon>
        <taxon>Tracheophyta</taxon>
        <taxon>Spermatophyta</taxon>
        <taxon>Magnoliopsida</taxon>
        <taxon>eudicotyledons</taxon>
        <taxon>Gunneridae</taxon>
        <taxon>Pentapetalae</taxon>
        <taxon>rosids</taxon>
        <taxon>fabids</taxon>
        <taxon>Rosales</taxon>
        <taxon>Cannabaceae</taxon>
        <taxon>Cannabis</taxon>
    </lineage>
</organism>
<dbReference type="InterPro" id="IPR005123">
    <property type="entry name" value="Oxoglu/Fe-dep_dioxygenase_dom"/>
</dbReference>
<comment type="similarity">
    <text evidence="1 5">Belongs to the iron/ascorbate-dependent oxidoreductase family.</text>
</comment>
<name>A0A803QBB8_CANSA</name>
<dbReference type="EnsemblPlants" id="evm.model.08.461">
    <property type="protein sequence ID" value="cds.evm.model.08.461"/>
    <property type="gene ID" value="evm.TU.08.461"/>
</dbReference>
<dbReference type="InterPro" id="IPR027443">
    <property type="entry name" value="IPNS-like_sf"/>
</dbReference>
<dbReference type="InterPro" id="IPR044861">
    <property type="entry name" value="IPNS-like_FE2OG_OXY"/>
</dbReference>
<evidence type="ECO:0000256" key="3">
    <source>
        <dbReference type="ARBA" id="ARBA00022896"/>
    </source>
</evidence>
<evidence type="ECO:0000256" key="4">
    <source>
        <dbReference type="ARBA" id="ARBA00023004"/>
    </source>
</evidence>
<keyword evidence="3" id="KW-0847">Vitamin C</keyword>
<dbReference type="PANTHER" id="PTHR47991">
    <property type="entry name" value="OXOGLUTARATE/IRON-DEPENDENT DIOXYGENASE"/>
    <property type="match status" value="1"/>
</dbReference>
<evidence type="ECO:0000313" key="8">
    <source>
        <dbReference type="Proteomes" id="UP000596661"/>
    </source>
</evidence>
<keyword evidence="2 5" id="KW-0479">Metal-binding</keyword>
<dbReference type="FunFam" id="2.60.120.330:FF:000018">
    <property type="entry name" value="2-oxoglutarate (2OG) and Fe(II)-dependent oxygenase superfamily protein"/>
    <property type="match status" value="1"/>
</dbReference>
<dbReference type="OMA" id="EMHGDNA"/>
<reference evidence="7" key="1">
    <citation type="submission" date="2018-11" db="EMBL/GenBank/DDBJ databases">
        <authorList>
            <person name="Grassa J C."/>
        </authorList>
    </citation>
    <scope>NUCLEOTIDE SEQUENCE [LARGE SCALE GENOMIC DNA]</scope>
</reference>
<dbReference type="InterPro" id="IPR026992">
    <property type="entry name" value="DIOX_N"/>
</dbReference>
<dbReference type="GO" id="GO:0016491">
    <property type="term" value="F:oxidoreductase activity"/>
    <property type="evidence" value="ECO:0007669"/>
    <property type="project" value="UniProtKB-KW"/>
</dbReference>
<dbReference type="PROSITE" id="PS51471">
    <property type="entry name" value="FE2OG_OXY"/>
    <property type="match status" value="1"/>
</dbReference>
<keyword evidence="5" id="KW-0560">Oxidoreductase</keyword>
<evidence type="ECO:0000259" key="6">
    <source>
        <dbReference type="PROSITE" id="PS51471"/>
    </source>
</evidence>
<dbReference type="Gramene" id="evm.model.08.461">
    <property type="protein sequence ID" value="cds.evm.model.08.461"/>
    <property type="gene ID" value="evm.TU.08.461"/>
</dbReference>
<evidence type="ECO:0000313" key="7">
    <source>
        <dbReference type="EnsemblPlants" id="cds.evm.model.08.461"/>
    </source>
</evidence>